<accession>A0AAD9X530</accession>
<dbReference type="EMBL" id="JANJYI010000004">
    <property type="protein sequence ID" value="KAK2652852.1"/>
    <property type="molecule type" value="Genomic_DNA"/>
</dbReference>
<sequence>MLLDQQLSLVCLVETRVRKTNTPLVVNSIFKNWDILDNYSSHDIGRIWVGWYPRILKISKISETDQIIHCLACILDSNDQFNISFVYGSNDERARRALWDNMCVFQHGGTPWIIVRDFNVSRRVQESVGGSSKISVAMEKFDNCLQSVELDDLRFSGFLHTWCNKRSNGCISKKLDRVLVNKERMAKFEHSEAFFLPPSISDHIPSLQSPAHSKGNEPTLNQGEVFEDLKDASSYTGLLLLMILSFKEVAANGSMMAVEV</sequence>
<evidence type="ECO:0000313" key="1">
    <source>
        <dbReference type="EMBL" id="KAK2652852.1"/>
    </source>
</evidence>
<organism evidence="1 2">
    <name type="scientific">Dipteronia dyeriana</name>
    <dbReference type="NCBI Taxonomy" id="168575"/>
    <lineage>
        <taxon>Eukaryota</taxon>
        <taxon>Viridiplantae</taxon>
        <taxon>Streptophyta</taxon>
        <taxon>Embryophyta</taxon>
        <taxon>Tracheophyta</taxon>
        <taxon>Spermatophyta</taxon>
        <taxon>Magnoliopsida</taxon>
        <taxon>eudicotyledons</taxon>
        <taxon>Gunneridae</taxon>
        <taxon>Pentapetalae</taxon>
        <taxon>rosids</taxon>
        <taxon>malvids</taxon>
        <taxon>Sapindales</taxon>
        <taxon>Sapindaceae</taxon>
        <taxon>Hippocastanoideae</taxon>
        <taxon>Acereae</taxon>
        <taxon>Dipteronia</taxon>
    </lineage>
</organism>
<dbReference type="SUPFAM" id="SSF56219">
    <property type="entry name" value="DNase I-like"/>
    <property type="match status" value="1"/>
</dbReference>
<proteinExistence type="predicted"/>
<evidence type="ECO:0000313" key="2">
    <source>
        <dbReference type="Proteomes" id="UP001280121"/>
    </source>
</evidence>
<dbReference type="Gene3D" id="3.60.10.10">
    <property type="entry name" value="Endonuclease/exonuclease/phosphatase"/>
    <property type="match status" value="1"/>
</dbReference>
<keyword evidence="2" id="KW-1185">Reference proteome</keyword>
<dbReference type="AlphaFoldDB" id="A0AAD9X530"/>
<comment type="caution">
    <text evidence="1">The sequence shown here is derived from an EMBL/GenBank/DDBJ whole genome shotgun (WGS) entry which is preliminary data.</text>
</comment>
<dbReference type="InterPro" id="IPR036691">
    <property type="entry name" value="Endo/exonu/phosph_ase_sf"/>
</dbReference>
<dbReference type="Proteomes" id="UP001280121">
    <property type="component" value="Unassembled WGS sequence"/>
</dbReference>
<dbReference type="PANTHER" id="PTHR33710">
    <property type="entry name" value="BNAC02G09200D PROTEIN"/>
    <property type="match status" value="1"/>
</dbReference>
<dbReference type="PANTHER" id="PTHR33710:SF77">
    <property type="entry name" value="DNASE I-LIKE SUPERFAMILY PROTEIN"/>
    <property type="match status" value="1"/>
</dbReference>
<protein>
    <submittedName>
        <fullName evidence="1">Uncharacterized protein</fullName>
    </submittedName>
</protein>
<gene>
    <name evidence="1" type="ORF">Ddye_012708</name>
</gene>
<reference evidence="1" key="1">
    <citation type="journal article" date="2023" name="Plant J.">
        <title>Genome sequences and population genomics provide insights into the demographic history, inbreeding, and mutation load of two 'living fossil' tree species of Dipteronia.</title>
        <authorList>
            <person name="Feng Y."/>
            <person name="Comes H.P."/>
            <person name="Chen J."/>
            <person name="Zhu S."/>
            <person name="Lu R."/>
            <person name="Zhang X."/>
            <person name="Li P."/>
            <person name="Qiu J."/>
            <person name="Olsen K.M."/>
            <person name="Qiu Y."/>
        </authorList>
    </citation>
    <scope>NUCLEOTIDE SEQUENCE</scope>
    <source>
        <strain evidence="1">KIB01</strain>
    </source>
</reference>
<name>A0AAD9X530_9ROSI</name>